<proteinExistence type="predicted"/>
<protein>
    <submittedName>
        <fullName evidence="5">FCD domain-containing protein</fullName>
    </submittedName>
</protein>
<evidence type="ECO:0000256" key="1">
    <source>
        <dbReference type="ARBA" id="ARBA00023015"/>
    </source>
</evidence>
<accession>A0ABS7RBG2</accession>
<dbReference type="InterPro" id="IPR036388">
    <property type="entry name" value="WH-like_DNA-bd_sf"/>
</dbReference>
<evidence type="ECO:0000313" key="6">
    <source>
        <dbReference type="Proteomes" id="UP000777661"/>
    </source>
</evidence>
<evidence type="ECO:0000259" key="4">
    <source>
        <dbReference type="PROSITE" id="PS50949"/>
    </source>
</evidence>
<dbReference type="PANTHER" id="PTHR43537">
    <property type="entry name" value="TRANSCRIPTIONAL REGULATOR, GNTR FAMILY"/>
    <property type="match status" value="1"/>
</dbReference>
<dbReference type="InterPro" id="IPR000524">
    <property type="entry name" value="Tscrpt_reg_HTH_GntR"/>
</dbReference>
<dbReference type="Proteomes" id="UP000777661">
    <property type="component" value="Unassembled WGS sequence"/>
</dbReference>
<dbReference type="RefSeq" id="WP_223004989.1">
    <property type="nucleotide sequence ID" value="NZ_JAHSQO010000005.1"/>
</dbReference>
<keyword evidence="2" id="KW-0238">DNA-binding</keyword>
<evidence type="ECO:0000256" key="2">
    <source>
        <dbReference type="ARBA" id="ARBA00023125"/>
    </source>
</evidence>
<dbReference type="PROSITE" id="PS50949">
    <property type="entry name" value="HTH_GNTR"/>
    <property type="match status" value="1"/>
</dbReference>
<dbReference type="InterPro" id="IPR036390">
    <property type="entry name" value="WH_DNA-bd_sf"/>
</dbReference>
<name>A0ABS7RBG2_9HYPH</name>
<evidence type="ECO:0000256" key="3">
    <source>
        <dbReference type="ARBA" id="ARBA00023163"/>
    </source>
</evidence>
<gene>
    <name evidence="5" type="ORF">KVG22_16910</name>
</gene>
<dbReference type="SUPFAM" id="SSF46785">
    <property type="entry name" value="Winged helix' DNA-binding domain"/>
    <property type="match status" value="1"/>
</dbReference>
<dbReference type="Gene3D" id="1.10.10.10">
    <property type="entry name" value="Winged helix-like DNA-binding domain superfamily/Winged helix DNA-binding domain"/>
    <property type="match status" value="1"/>
</dbReference>
<dbReference type="InterPro" id="IPR008920">
    <property type="entry name" value="TF_FadR/GntR_C"/>
</dbReference>
<evidence type="ECO:0000313" key="5">
    <source>
        <dbReference type="EMBL" id="MBY8918287.1"/>
    </source>
</evidence>
<dbReference type="SMART" id="SM00345">
    <property type="entry name" value="HTH_GNTR"/>
    <property type="match status" value="1"/>
</dbReference>
<dbReference type="Gene3D" id="1.20.120.530">
    <property type="entry name" value="GntR ligand-binding domain-like"/>
    <property type="match status" value="1"/>
</dbReference>
<dbReference type="PANTHER" id="PTHR43537:SF20">
    <property type="entry name" value="HTH-TYPE TRANSCRIPTIONAL REPRESSOR GLAR"/>
    <property type="match status" value="1"/>
</dbReference>
<organism evidence="5 6">
    <name type="scientific">Nitratireductor rhodophyticola</name>
    <dbReference type="NCBI Taxonomy" id="2854036"/>
    <lineage>
        <taxon>Bacteria</taxon>
        <taxon>Pseudomonadati</taxon>
        <taxon>Pseudomonadota</taxon>
        <taxon>Alphaproteobacteria</taxon>
        <taxon>Hyphomicrobiales</taxon>
        <taxon>Phyllobacteriaceae</taxon>
        <taxon>Nitratireductor</taxon>
    </lineage>
</organism>
<dbReference type="EMBL" id="JAHSQO010000005">
    <property type="protein sequence ID" value="MBY8918287.1"/>
    <property type="molecule type" value="Genomic_DNA"/>
</dbReference>
<reference evidence="5 6" key="1">
    <citation type="submission" date="2021-06" db="EMBL/GenBank/DDBJ databases">
        <title>Nitratireductor porphyridii sp. nov., isolated from a small marine red alga, Porphyridium purpureum in South Korea.</title>
        <authorList>
            <person name="Kim K.H."/>
            <person name="Kristyanto S."/>
            <person name="Jeon C.O."/>
        </authorList>
    </citation>
    <scope>NUCLEOTIDE SEQUENCE [LARGE SCALE GENOMIC DNA]</scope>
    <source>
        <strain evidence="5 6">R6</strain>
    </source>
</reference>
<dbReference type="SMART" id="SM00895">
    <property type="entry name" value="FCD"/>
    <property type="match status" value="1"/>
</dbReference>
<keyword evidence="1" id="KW-0805">Transcription regulation</keyword>
<keyword evidence="3" id="KW-0804">Transcription</keyword>
<dbReference type="SUPFAM" id="SSF48008">
    <property type="entry name" value="GntR ligand-binding domain-like"/>
    <property type="match status" value="1"/>
</dbReference>
<feature type="domain" description="HTH gntR-type" evidence="4">
    <location>
        <begin position="15"/>
        <end position="82"/>
    </location>
</feature>
<sequence length="242" mass="27684">MAEILVNMRYDGPERTIAERAYRLLREDIISGALEPGLKLKIEMLRTRYGLGAAPIREALARLSSDHLVKLEGQRGCEVVPMSVGDARDIGNMRKLLEVEALRISIDNGDDEWENGLAAAFHRLERLERTIDQGIDDLAAWETLNHQFHKALVAACDSQWLLRMRQLMFDQHERYRRLSRVKTVATRDISLEHRALFEAALDRDVEKAVTVMETHIGRTTDAVVHTFARHDLAEEALRHKEA</sequence>
<keyword evidence="6" id="KW-1185">Reference proteome</keyword>
<dbReference type="Pfam" id="PF00392">
    <property type="entry name" value="GntR"/>
    <property type="match status" value="1"/>
</dbReference>
<comment type="caution">
    <text evidence="5">The sequence shown here is derived from an EMBL/GenBank/DDBJ whole genome shotgun (WGS) entry which is preliminary data.</text>
</comment>
<dbReference type="Pfam" id="PF07729">
    <property type="entry name" value="FCD"/>
    <property type="match status" value="1"/>
</dbReference>
<dbReference type="InterPro" id="IPR011711">
    <property type="entry name" value="GntR_C"/>
</dbReference>